<dbReference type="GO" id="GO:0005886">
    <property type="term" value="C:plasma membrane"/>
    <property type="evidence" value="ECO:0007669"/>
    <property type="project" value="UniProtKB-SubCell"/>
</dbReference>
<dbReference type="PANTHER" id="PTHR33383">
    <property type="entry name" value="MEMBRANE PROTEIN INSERTION EFFICIENCY FACTOR-RELATED"/>
    <property type="match status" value="1"/>
</dbReference>
<comment type="function">
    <text evidence="1">Could be involved in insertion of integral membrane proteins into the membrane.</text>
</comment>
<reference evidence="2" key="1">
    <citation type="journal article" date="2022" name="Int. J. Syst. Evol. Microbiol.">
        <title>Pseudomonas aegrilactucae sp. nov. and Pseudomonas morbosilactucae sp. nov., pathogens causing bacterial rot of lettuce in Japan.</title>
        <authorList>
            <person name="Sawada H."/>
            <person name="Fujikawa T."/>
            <person name="Satou M."/>
        </authorList>
    </citation>
    <scope>NUCLEOTIDE SEQUENCE</scope>
    <source>
        <strain evidence="2">0166_1</strain>
    </source>
</reference>
<comment type="similarity">
    <text evidence="1">Belongs to the UPF0161 family.</text>
</comment>
<gene>
    <name evidence="2" type="primary">yidD</name>
    <name evidence="2" type="ORF">DSM104329_05762</name>
</gene>
<comment type="subcellular location">
    <subcellularLocation>
        <location evidence="1">Cell membrane</location>
        <topology evidence="1">Peripheral membrane protein</topology>
        <orientation evidence="1">Cytoplasmic side</orientation>
    </subcellularLocation>
</comment>
<keyword evidence="3" id="KW-1185">Reference proteome</keyword>
<dbReference type="RefSeq" id="WP_259313330.1">
    <property type="nucleotide sequence ID" value="NZ_CP087164.1"/>
</dbReference>
<name>A0A9E6Y767_9ACTN</name>
<dbReference type="EMBL" id="CP087164">
    <property type="protein sequence ID" value="UGS39326.1"/>
    <property type="molecule type" value="Genomic_DNA"/>
</dbReference>
<proteinExistence type="inferred from homology"/>
<organism evidence="2 3">
    <name type="scientific">Capillimicrobium parvum</name>
    <dbReference type="NCBI Taxonomy" id="2884022"/>
    <lineage>
        <taxon>Bacteria</taxon>
        <taxon>Bacillati</taxon>
        <taxon>Actinomycetota</taxon>
        <taxon>Thermoleophilia</taxon>
        <taxon>Solirubrobacterales</taxon>
        <taxon>Capillimicrobiaceae</taxon>
        <taxon>Capillimicrobium</taxon>
    </lineage>
</organism>
<dbReference type="Proteomes" id="UP001162834">
    <property type="component" value="Chromosome"/>
</dbReference>
<evidence type="ECO:0000313" key="2">
    <source>
        <dbReference type="EMBL" id="UGS39326.1"/>
    </source>
</evidence>
<keyword evidence="1" id="KW-0472">Membrane</keyword>
<evidence type="ECO:0000256" key="1">
    <source>
        <dbReference type="HAMAP-Rule" id="MF_00386"/>
    </source>
</evidence>
<keyword evidence="1" id="KW-1003">Cell membrane</keyword>
<dbReference type="SMART" id="SM01234">
    <property type="entry name" value="Haemolytic"/>
    <property type="match status" value="1"/>
</dbReference>
<evidence type="ECO:0000313" key="3">
    <source>
        <dbReference type="Proteomes" id="UP001162834"/>
    </source>
</evidence>
<sequence>MKNVLRSAAIAPIRVYQRFVSPLLPPRCRYYPTCSAYAVQAIREFGILRGLVLAGWRLLRCNPLSHGGLDPVESQRLFPTAGRTRHET</sequence>
<dbReference type="KEGG" id="sbae:DSM104329_05762"/>
<dbReference type="PANTHER" id="PTHR33383:SF1">
    <property type="entry name" value="MEMBRANE PROTEIN INSERTION EFFICIENCY FACTOR-RELATED"/>
    <property type="match status" value="1"/>
</dbReference>
<dbReference type="Pfam" id="PF01809">
    <property type="entry name" value="YidD"/>
    <property type="match status" value="1"/>
</dbReference>
<dbReference type="NCBIfam" id="TIGR00278">
    <property type="entry name" value="membrane protein insertion efficiency factor YidD"/>
    <property type="match status" value="1"/>
</dbReference>
<dbReference type="HAMAP" id="MF_00386">
    <property type="entry name" value="UPF0161_YidD"/>
    <property type="match status" value="1"/>
</dbReference>
<dbReference type="InterPro" id="IPR002696">
    <property type="entry name" value="Membr_insert_effic_factor_YidD"/>
</dbReference>
<dbReference type="AlphaFoldDB" id="A0A9E6Y767"/>
<protein>
    <recommendedName>
        <fullName evidence="1">Putative membrane protein insertion efficiency factor</fullName>
    </recommendedName>
</protein>
<accession>A0A9E6Y767</accession>